<dbReference type="RefSeq" id="WP_377823700.1">
    <property type="nucleotide sequence ID" value="NZ_JBHSWJ010000002.1"/>
</dbReference>
<organism evidence="2 3">
    <name type="scientific">Branchiibius cervicis</name>
    <dbReference type="NCBI Taxonomy" id="908252"/>
    <lineage>
        <taxon>Bacteria</taxon>
        <taxon>Bacillati</taxon>
        <taxon>Actinomycetota</taxon>
        <taxon>Actinomycetes</taxon>
        <taxon>Micrococcales</taxon>
        <taxon>Dermacoccaceae</taxon>
        <taxon>Branchiibius</taxon>
    </lineage>
</organism>
<evidence type="ECO:0008006" key="4">
    <source>
        <dbReference type="Google" id="ProtNLM"/>
    </source>
</evidence>
<sequence length="57" mass="6344">MSETDETGQPEPTPEAEHARRRVRRGAIPSTPEQRAEAARYDPAAADRDDPDSEESH</sequence>
<evidence type="ECO:0000313" key="3">
    <source>
        <dbReference type="Proteomes" id="UP001596356"/>
    </source>
</evidence>
<comment type="caution">
    <text evidence="2">The sequence shown here is derived from an EMBL/GenBank/DDBJ whole genome shotgun (WGS) entry which is preliminary data.</text>
</comment>
<feature type="region of interest" description="Disordered" evidence="1">
    <location>
        <begin position="1"/>
        <end position="57"/>
    </location>
</feature>
<feature type="compositionally biased region" description="Basic and acidic residues" evidence="1">
    <location>
        <begin position="34"/>
        <end position="57"/>
    </location>
</feature>
<dbReference type="EMBL" id="JBHSWJ010000002">
    <property type="protein sequence ID" value="MFC6714951.1"/>
    <property type="molecule type" value="Genomic_DNA"/>
</dbReference>
<evidence type="ECO:0000313" key="2">
    <source>
        <dbReference type="EMBL" id="MFC6714951.1"/>
    </source>
</evidence>
<accession>A0ABW2AWS9</accession>
<evidence type="ECO:0000256" key="1">
    <source>
        <dbReference type="SAM" id="MobiDB-lite"/>
    </source>
</evidence>
<keyword evidence="3" id="KW-1185">Reference proteome</keyword>
<protein>
    <recommendedName>
        <fullName evidence="4">Multidrug transporter</fullName>
    </recommendedName>
</protein>
<proteinExistence type="predicted"/>
<dbReference type="Proteomes" id="UP001596356">
    <property type="component" value="Unassembled WGS sequence"/>
</dbReference>
<reference evidence="3" key="1">
    <citation type="journal article" date="2019" name="Int. J. Syst. Evol. Microbiol.">
        <title>The Global Catalogue of Microorganisms (GCM) 10K type strain sequencing project: providing services to taxonomists for standard genome sequencing and annotation.</title>
        <authorList>
            <consortium name="The Broad Institute Genomics Platform"/>
            <consortium name="The Broad Institute Genome Sequencing Center for Infectious Disease"/>
            <person name="Wu L."/>
            <person name="Ma J."/>
        </authorList>
    </citation>
    <scope>NUCLEOTIDE SEQUENCE [LARGE SCALE GENOMIC DNA]</scope>
    <source>
        <strain evidence="3">NBRC 106593</strain>
    </source>
</reference>
<name>A0ABW2AWS9_9MICO</name>
<gene>
    <name evidence="2" type="ORF">ACFQBT_14485</name>
</gene>